<keyword evidence="3" id="KW-1185">Reference proteome</keyword>
<comment type="caution">
    <text evidence="2">The sequence shown here is derived from an EMBL/GenBank/DDBJ whole genome shotgun (WGS) entry which is preliminary data.</text>
</comment>
<feature type="region of interest" description="Disordered" evidence="1">
    <location>
        <begin position="113"/>
        <end position="132"/>
    </location>
</feature>
<dbReference type="AlphaFoldDB" id="A0ABD3F2D6"/>
<dbReference type="Proteomes" id="UP001632037">
    <property type="component" value="Unassembled WGS sequence"/>
</dbReference>
<evidence type="ECO:0000313" key="3">
    <source>
        <dbReference type="Proteomes" id="UP001632037"/>
    </source>
</evidence>
<name>A0ABD3F2D6_9STRA</name>
<evidence type="ECO:0000256" key="1">
    <source>
        <dbReference type="SAM" id="MobiDB-lite"/>
    </source>
</evidence>
<reference evidence="2 3" key="1">
    <citation type="submission" date="2024-09" db="EMBL/GenBank/DDBJ databases">
        <title>Genome sequencing and assembly of Phytophthora oleae, isolate VK10A, causative agent of rot of olive drupes.</title>
        <authorList>
            <person name="Conti Taguali S."/>
            <person name="Riolo M."/>
            <person name="La Spada F."/>
            <person name="Cacciola S.O."/>
            <person name="Dionisio G."/>
        </authorList>
    </citation>
    <scope>NUCLEOTIDE SEQUENCE [LARGE SCALE GENOMIC DNA]</scope>
    <source>
        <strain evidence="2 3">VK10A</strain>
    </source>
</reference>
<gene>
    <name evidence="2" type="ORF">V7S43_015570</name>
</gene>
<accession>A0ABD3F2D6</accession>
<proteinExistence type="predicted"/>
<evidence type="ECO:0000313" key="2">
    <source>
        <dbReference type="EMBL" id="KAL3659299.1"/>
    </source>
</evidence>
<sequence length="169" mass="18648">MPEAASFSVLVGAVDVLCNITRHLYQPVVHDTLQAAAAFLGKLRVTELPTSTEALAEITAWIDDRLELFRVFVADDDWQQASTVKSHFSAAHESFVRVHQLIRRQDLISAVKGAKAASGRSDKPNRATEADKRVSIPVEIRNALPKQGKKKICLRFLSAQGCRGKKETV</sequence>
<feature type="compositionally biased region" description="Basic and acidic residues" evidence="1">
    <location>
        <begin position="120"/>
        <end position="132"/>
    </location>
</feature>
<dbReference type="EMBL" id="JBIMZQ010000047">
    <property type="protein sequence ID" value="KAL3659299.1"/>
    <property type="molecule type" value="Genomic_DNA"/>
</dbReference>
<organism evidence="2 3">
    <name type="scientific">Phytophthora oleae</name>
    <dbReference type="NCBI Taxonomy" id="2107226"/>
    <lineage>
        <taxon>Eukaryota</taxon>
        <taxon>Sar</taxon>
        <taxon>Stramenopiles</taxon>
        <taxon>Oomycota</taxon>
        <taxon>Peronosporomycetes</taxon>
        <taxon>Peronosporales</taxon>
        <taxon>Peronosporaceae</taxon>
        <taxon>Phytophthora</taxon>
    </lineage>
</organism>
<protein>
    <submittedName>
        <fullName evidence="2">Uncharacterized protein</fullName>
    </submittedName>
</protein>